<sequence length="180" mass="19911">MAEKKEAAKDKTINRKDVVASTGRKQTIIDITENTLPSPNKKKTVKHHPQVCRKKLLPPSVSNEEEDVSSTEELLYSTEEDEKDIGNQSEEDFASISKRSDDEKGKEDTHVGLPKLSALTTTLAILLGVNMTIDHITTPENNQSQPASIDDEMAAMVIDEAPAANLVFGIWYPEFTTKLC</sequence>
<keyword evidence="3" id="KW-1185">Reference proteome</keyword>
<organism evidence="2 3">
    <name type="scientific">Ambispora leptoticha</name>
    <dbReference type="NCBI Taxonomy" id="144679"/>
    <lineage>
        <taxon>Eukaryota</taxon>
        <taxon>Fungi</taxon>
        <taxon>Fungi incertae sedis</taxon>
        <taxon>Mucoromycota</taxon>
        <taxon>Glomeromycotina</taxon>
        <taxon>Glomeromycetes</taxon>
        <taxon>Archaeosporales</taxon>
        <taxon>Ambisporaceae</taxon>
        <taxon>Ambispora</taxon>
    </lineage>
</organism>
<comment type="caution">
    <text evidence="2">The sequence shown here is derived from an EMBL/GenBank/DDBJ whole genome shotgun (WGS) entry which is preliminary data.</text>
</comment>
<feature type="compositionally biased region" description="Acidic residues" evidence="1">
    <location>
        <begin position="78"/>
        <end position="93"/>
    </location>
</feature>
<evidence type="ECO:0000313" key="2">
    <source>
        <dbReference type="EMBL" id="CAG8502082.1"/>
    </source>
</evidence>
<feature type="region of interest" description="Disordered" evidence="1">
    <location>
        <begin position="25"/>
        <end position="109"/>
    </location>
</feature>
<proteinExistence type="predicted"/>
<feature type="compositionally biased region" description="Basic residues" evidence="1">
    <location>
        <begin position="40"/>
        <end position="56"/>
    </location>
</feature>
<reference evidence="2" key="1">
    <citation type="submission" date="2021-06" db="EMBL/GenBank/DDBJ databases">
        <authorList>
            <person name="Kallberg Y."/>
            <person name="Tangrot J."/>
            <person name="Rosling A."/>
        </authorList>
    </citation>
    <scope>NUCLEOTIDE SEQUENCE</scope>
    <source>
        <strain evidence="2">FL130A</strain>
    </source>
</reference>
<protein>
    <submittedName>
        <fullName evidence="2">2856_t:CDS:1</fullName>
    </submittedName>
</protein>
<dbReference type="AlphaFoldDB" id="A0A9N8ZP11"/>
<dbReference type="EMBL" id="CAJVPS010000668">
    <property type="protein sequence ID" value="CAG8502082.1"/>
    <property type="molecule type" value="Genomic_DNA"/>
</dbReference>
<name>A0A9N8ZP11_9GLOM</name>
<dbReference type="Proteomes" id="UP000789508">
    <property type="component" value="Unassembled WGS sequence"/>
</dbReference>
<gene>
    <name evidence="2" type="ORF">ALEPTO_LOCUS3536</name>
</gene>
<evidence type="ECO:0000256" key="1">
    <source>
        <dbReference type="SAM" id="MobiDB-lite"/>
    </source>
</evidence>
<evidence type="ECO:0000313" key="3">
    <source>
        <dbReference type="Proteomes" id="UP000789508"/>
    </source>
</evidence>
<accession>A0A9N8ZP11</accession>
<feature type="compositionally biased region" description="Basic and acidic residues" evidence="1">
    <location>
        <begin position="98"/>
        <end position="109"/>
    </location>
</feature>